<organism evidence="2 3">
    <name type="scientific">Limnoglobus roseus</name>
    <dbReference type="NCBI Taxonomy" id="2598579"/>
    <lineage>
        <taxon>Bacteria</taxon>
        <taxon>Pseudomonadati</taxon>
        <taxon>Planctomycetota</taxon>
        <taxon>Planctomycetia</taxon>
        <taxon>Gemmatales</taxon>
        <taxon>Gemmataceae</taxon>
        <taxon>Limnoglobus</taxon>
    </lineage>
</organism>
<accession>A0A5C1AS26</accession>
<dbReference type="InterPro" id="IPR000866">
    <property type="entry name" value="AhpC/TSA"/>
</dbReference>
<keyword evidence="3" id="KW-1185">Reference proteome</keyword>
<dbReference type="AlphaFoldDB" id="A0A5C1AS26"/>
<protein>
    <submittedName>
        <fullName evidence="2">Thioredoxin</fullName>
    </submittedName>
</protein>
<dbReference type="PANTHER" id="PTHR42852">
    <property type="entry name" value="THIOL:DISULFIDE INTERCHANGE PROTEIN DSBE"/>
    <property type="match status" value="1"/>
</dbReference>
<gene>
    <name evidence="2" type="ORF">PX52LOC_07956</name>
</gene>
<proteinExistence type="predicted"/>
<dbReference type="OrthoDB" id="9799230at2"/>
<dbReference type="RefSeq" id="WP_149115090.1">
    <property type="nucleotide sequence ID" value="NZ_CP042425.1"/>
</dbReference>
<dbReference type="InterPro" id="IPR013766">
    <property type="entry name" value="Thioredoxin_domain"/>
</dbReference>
<dbReference type="SUPFAM" id="SSF52833">
    <property type="entry name" value="Thioredoxin-like"/>
    <property type="match status" value="1"/>
</dbReference>
<evidence type="ECO:0000259" key="1">
    <source>
        <dbReference type="PROSITE" id="PS51352"/>
    </source>
</evidence>
<dbReference type="Pfam" id="PF00578">
    <property type="entry name" value="AhpC-TSA"/>
    <property type="match status" value="1"/>
</dbReference>
<dbReference type="GO" id="GO:0016491">
    <property type="term" value="F:oxidoreductase activity"/>
    <property type="evidence" value="ECO:0007669"/>
    <property type="project" value="InterPro"/>
</dbReference>
<feature type="domain" description="Thioredoxin" evidence="1">
    <location>
        <begin position="29"/>
        <end position="178"/>
    </location>
</feature>
<dbReference type="Proteomes" id="UP000324974">
    <property type="component" value="Chromosome"/>
</dbReference>
<name>A0A5C1AS26_9BACT</name>
<evidence type="ECO:0000313" key="3">
    <source>
        <dbReference type="Proteomes" id="UP000324974"/>
    </source>
</evidence>
<dbReference type="PANTHER" id="PTHR42852:SF13">
    <property type="entry name" value="PROTEIN DIPZ"/>
    <property type="match status" value="1"/>
</dbReference>
<dbReference type="Gene3D" id="3.40.30.10">
    <property type="entry name" value="Glutaredoxin"/>
    <property type="match status" value="1"/>
</dbReference>
<dbReference type="PROSITE" id="PS51352">
    <property type="entry name" value="THIOREDOXIN_2"/>
    <property type="match status" value="1"/>
</dbReference>
<dbReference type="InterPro" id="IPR050553">
    <property type="entry name" value="Thioredoxin_ResA/DsbE_sf"/>
</dbReference>
<sequence>MNVKLFLTRTLLVLGLCAWVALGRGEDKKDKVIPAPEFTGITEWVNAKEIKVADQKGKVMIVHFWTNGCINCIHNYPHYVAWQDKYKDEKSLVMVGVHTPEFDAEKDVARIKERAKKNKLTFAIAVDNDLKTWQAWGNRYWPCVYLVDKAGNVRYRWEGELGDAGYKSMTAQVDELLKEAAPKGK</sequence>
<dbReference type="EMBL" id="CP042425">
    <property type="protein sequence ID" value="QEL20836.1"/>
    <property type="molecule type" value="Genomic_DNA"/>
</dbReference>
<dbReference type="InterPro" id="IPR036249">
    <property type="entry name" value="Thioredoxin-like_sf"/>
</dbReference>
<evidence type="ECO:0000313" key="2">
    <source>
        <dbReference type="EMBL" id="QEL20836.1"/>
    </source>
</evidence>
<dbReference type="GO" id="GO:0016209">
    <property type="term" value="F:antioxidant activity"/>
    <property type="evidence" value="ECO:0007669"/>
    <property type="project" value="InterPro"/>
</dbReference>
<reference evidence="3" key="1">
    <citation type="submission" date="2019-08" db="EMBL/GenBank/DDBJ databases">
        <title>Limnoglobus roseus gen. nov., sp. nov., a novel freshwater planctomycete with a giant genome from the family Gemmataceae.</title>
        <authorList>
            <person name="Kulichevskaya I.S."/>
            <person name="Naumoff D.G."/>
            <person name="Miroshnikov K."/>
            <person name="Ivanova A."/>
            <person name="Philippov D.A."/>
            <person name="Hakobyan A."/>
            <person name="Rijpstra I.C."/>
            <person name="Sinninghe Damste J.S."/>
            <person name="Liesack W."/>
            <person name="Dedysh S.N."/>
        </authorList>
    </citation>
    <scope>NUCLEOTIDE SEQUENCE [LARGE SCALE GENOMIC DNA]</scope>
    <source>
        <strain evidence="3">PX52</strain>
    </source>
</reference>
<dbReference type="KEGG" id="lrs:PX52LOC_07956"/>